<evidence type="ECO:0000313" key="2">
    <source>
        <dbReference type="EMBL" id="EQD33109.1"/>
    </source>
</evidence>
<dbReference type="InterPro" id="IPR036779">
    <property type="entry name" value="LysM_dom_sf"/>
</dbReference>
<reference evidence="2" key="1">
    <citation type="submission" date="2013-08" db="EMBL/GenBank/DDBJ databases">
        <authorList>
            <person name="Mendez C."/>
            <person name="Richter M."/>
            <person name="Ferrer M."/>
            <person name="Sanchez J."/>
        </authorList>
    </citation>
    <scope>NUCLEOTIDE SEQUENCE</scope>
</reference>
<sequence>MISTGRNRAERGIFELLWIIVLLSLGGQALAAASGSVSAARPAIYRVQPGDTLSGIAARYGLSVRALARLNGIEPDGMLRIGEQLRVPEVGSPLSLAADASSASALPAAIYRVQP</sequence>
<dbReference type="PROSITE" id="PS51782">
    <property type="entry name" value="LYSM"/>
    <property type="match status" value="1"/>
</dbReference>
<dbReference type="SUPFAM" id="SSF54106">
    <property type="entry name" value="LysM domain"/>
    <property type="match status" value="1"/>
</dbReference>
<dbReference type="CDD" id="cd00118">
    <property type="entry name" value="LysM"/>
    <property type="match status" value="1"/>
</dbReference>
<feature type="non-terminal residue" evidence="2">
    <location>
        <position position="115"/>
    </location>
</feature>
<comment type="caution">
    <text evidence="2">The sequence shown here is derived from an EMBL/GenBank/DDBJ whole genome shotgun (WGS) entry which is preliminary data.</text>
</comment>
<feature type="domain" description="LysM" evidence="1">
    <location>
        <begin position="43"/>
        <end position="87"/>
    </location>
</feature>
<gene>
    <name evidence="2" type="ORF">B2A_13331</name>
</gene>
<dbReference type="Gene3D" id="3.10.350.10">
    <property type="entry name" value="LysM domain"/>
    <property type="match status" value="1"/>
</dbReference>
<dbReference type="InterPro" id="IPR018392">
    <property type="entry name" value="LysM"/>
</dbReference>
<dbReference type="Pfam" id="PF01476">
    <property type="entry name" value="LysM"/>
    <property type="match status" value="1"/>
</dbReference>
<name>T0ZWU3_9ZZZZ</name>
<evidence type="ECO:0000259" key="1">
    <source>
        <dbReference type="PROSITE" id="PS51782"/>
    </source>
</evidence>
<dbReference type="PANTHER" id="PTHR33734">
    <property type="entry name" value="LYSM DOMAIN-CONTAINING GPI-ANCHORED PROTEIN 2"/>
    <property type="match status" value="1"/>
</dbReference>
<dbReference type="EMBL" id="AUZZ01009644">
    <property type="protein sequence ID" value="EQD33109.1"/>
    <property type="molecule type" value="Genomic_DNA"/>
</dbReference>
<organism evidence="2">
    <name type="scientific">mine drainage metagenome</name>
    <dbReference type="NCBI Taxonomy" id="410659"/>
    <lineage>
        <taxon>unclassified sequences</taxon>
        <taxon>metagenomes</taxon>
        <taxon>ecological metagenomes</taxon>
    </lineage>
</organism>
<dbReference type="AlphaFoldDB" id="T0ZWU3"/>
<reference evidence="2" key="2">
    <citation type="journal article" date="2014" name="ISME J.">
        <title>Microbial stratification in low pH oxic and suboxic macroscopic growths along an acid mine drainage.</title>
        <authorList>
            <person name="Mendez-Garcia C."/>
            <person name="Mesa V."/>
            <person name="Sprenger R.R."/>
            <person name="Richter M."/>
            <person name="Diez M.S."/>
            <person name="Solano J."/>
            <person name="Bargiela R."/>
            <person name="Golyshina O.V."/>
            <person name="Manteca A."/>
            <person name="Ramos J.L."/>
            <person name="Gallego J.R."/>
            <person name="Llorente I."/>
            <person name="Martins Dos Santos V.A."/>
            <person name="Jensen O.N."/>
            <person name="Pelaez A.I."/>
            <person name="Sanchez J."/>
            <person name="Ferrer M."/>
        </authorList>
    </citation>
    <scope>NUCLEOTIDE SEQUENCE</scope>
</reference>
<accession>T0ZWU3</accession>
<dbReference type="GO" id="GO:0008932">
    <property type="term" value="F:lytic endotransglycosylase activity"/>
    <property type="evidence" value="ECO:0007669"/>
    <property type="project" value="TreeGrafter"/>
</dbReference>
<proteinExistence type="predicted"/>
<dbReference type="PANTHER" id="PTHR33734:SF22">
    <property type="entry name" value="MEMBRANE-BOUND LYTIC MUREIN TRANSGLYCOSYLASE D"/>
    <property type="match status" value="1"/>
</dbReference>
<dbReference type="SMART" id="SM00257">
    <property type="entry name" value="LysM"/>
    <property type="match status" value="1"/>
</dbReference>
<protein>
    <submittedName>
        <fullName evidence="2">Secreted protein containing Peptidoglycan-binding Lysin subgroup domain protein</fullName>
    </submittedName>
</protein>